<dbReference type="PROSITE" id="PS00108">
    <property type="entry name" value="PROTEIN_KINASE_ST"/>
    <property type="match status" value="1"/>
</dbReference>
<dbReference type="PANTHER" id="PTHR45707:SF81">
    <property type="entry name" value="PROTEIN KINASE DOMAIN-CONTAINING PROTEIN"/>
    <property type="match status" value="1"/>
</dbReference>
<protein>
    <recommendedName>
        <fullName evidence="1">Protein kinase domain-containing protein</fullName>
    </recommendedName>
</protein>
<reference evidence="2" key="1">
    <citation type="submission" date="2020-07" db="EMBL/GenBank/DDBJ databases">
        <title>Genome sequence and genetic diversity analysis of an under-domesticated orphan crop, white fonio (Digitaria exilis).</title>
        <authorList>
            <person name="Bennetzen J.L."/>
            <person name="Chen S."/>
            <person name="Ma X."/>
            <person name="Wang X."/>
            <person name="Yssel A.E.J."/>
            <person name="Chaluvadi S.R."/>
            <person name="Johnson M."/>
            <person name="Gangashetty P."/>
            <person name="Hamidou F."/>
            <person name="Sanogo M.D."/>
            <person name="Zwaenepoel A."/>
            <person name="Wallace J."/>
            <person name="Van De Peer Y."/>
            <person name="Van Deynze A."/>
        </authorList>
    </citation>
    <scope>NUCLEOTIDE SEQUENCE</scope>
    <source>
        <tissue evidence="2">Leaves</tissue>
    </source>
</reference>
<dbReference type="InterPro" id="IPR000719">
    <property type="entry name" value="Prot_kinase_dom"/>
</dbReference>
<dbReference type="Proteomes" id="UP000636709">
    <property type="component" value="Unassembled WGS sequence"/>
</dbReference>
<dbReference type="InterPro" id="IPR008271">
    <property type="entry name" value="Ser/Thr_kinase_AS"/>
</dbReference>
<comment type="caution">
    <text evidence="2">The sequence shown here is derived from an EMBL/GenBank/DDBJ whole genome shotgun (WGS) entry which is preliminary data.</text>
</comment>
<organism evidence="2 3">
    <name type="scientific">Digitaria exilis</name>
    <dbReference type="NCBI Taxonomy" id="1010633"/>
    <lineage>
        <taxon>Eukaryota</taxon>
        <taxon>Viridiplantae</taxon>
        <taxon>Streptophyta</taxon>
        <taxon>Embryophyta</taxon>
        <taxon>Tracheophyta</taxon>
        <taxon>Spermatophyta</taxon>
        <taxon>Magnoliopsida</taxon>
        <taxon>Liliopsida</taxon>
        <taxon>Poales</taxon>
        <taxon>Poaceae</taxon>
        <taxon>PACMAD clade</taxon>
        <taxon>Panicoideae</taxon>
        <taxon>Panicodae</taxon>
        <taxon>Paniceae</taxon>
        <taxon>Anthephorinae</taxon>
        <taxon>Digitaria</taxon>
    </lineage>
</organism>
<proteinExistence type="predicted"/>
<dbReference type="SUPFAM" id="SSF56112">
    <property type="entry name" value="Protein kinase-like (PK-like)"/>
    <property type="match status" value="1"/>
</dbReference>
<dbReference type="PIRSF" id="PIRSF000654">
    <property type="entry name" value="Integrin-linked_kinase"/>
    <property type="match status" value="1"/>
</dbReference>
<dbReference type="Gene3D" id="3.30.200.20">
    <property type="entry name" value="Phosphorylase Kinase, domain 1"/>
    <property type="match status" value="1"/>
</dbReference>
<dbReference type="GO" id="GO:0004672">
    <property type="term" value="F:protein kinase activity"/>
    <property type="evidence" value="ECO:0007669"/>
    <property type="project" value="InterPro"/>
</dbReference>
<dbReference type="SMART" id="SM00220">
    <property type="entry name" value="S_TKc"/>
    <property type="match status" value="1"/>
</dbReference>
<name>A0A835F7Z5_9POAL</name>
<evidence type="ECO:0000313" key="2">
    <source>
        <dbReference type="EMBL" id="KAF8730986.1"/>
    </source>
</evidence>
<dbReference type="Pfam" id="PF00069">
    <property type="entry name" value="Pkinase"/>
    <property type="match status" value="1"/>
</dbReference>
<dbReference type="AlphaFoldDB" id="A0A835F7Z5"/>
<keyword evidence="3" id="KW-1185">Reference proteome</keyword>
<feature type="domain" description="Protein kinase" evidence="1">
    <location>
        <begin position="1"/>
        <end position="226"/>
    </location>
</feature>
<evidence type="ECO:0000259" key="1">
    <source>
        <dbReference type="PROSITE" id="PS50011"/>
    </source>
</evidence>
<evidence type="ECO:0000313" key="3">
    <source>
        <dbReference type="Proteomes" id="UP000636709"/>
    </source>
</evidence>
<sequence length="226" mass="26485">MIVVKKLSETHIDDDQFQKEVTFLFRLKHTNIVKLVGYCSESQWEGAESDGKYVMAEVRNRLLCYEYKNYRSLDKHISRATAGLGWHRRYEIIIGICRALHYLHMECQIAHMDLKTQNILLDENLQPKIAYFGMFHLFDWPLSKHIKENGEATVGYMAPEYFANELVSTTADIFSLGVIIIELMTGHRDYPSTEESHEQFVEKFLFIISLHTHEKKRYSDANTTKQ</sequence>
<dbReference type="Gene3D" id="1.10.510.10">
    <property type="entry name" value="Transferase(Phosphotransferase) domain 1"/>
    <property type="match status" value="1"/>
</dbReference>
<dbReference type="PANTHER" id="PTHR45707">
    <property type="entry name" value="C2 CALCIUM/LIPID-BINDING PLANT PHOSPHORIBOSYLTRANSFERASE FAMILY PROTEIN"/>
    <property type="match status" value="1"/>
</dbReference>
<dbReference type="GO" id="GO:0005524">
    <property type="term" value="F:ATP binding"/>
    <property type="evidence" value="ECO:0007669"/>
    <property type="project" value="InterPro"/>
</dbReference>
<dbReference type="OrthoDB" id="641605at2759"/>
<dbReference type="PROSITE" id="PS50011">
    <property type="entry name" value="PROTEIN_KINASE_DOM"/>
    <property type="match status" value="1"/>
</dbReference>
<dbReference type="EMBL" id="JACEFO010001613">
    <property type="protein sequence ID" value="KAF8730986.1"/>
    <property type="molecule type" value="Genomic_DNA"/>
</dbReference>
<gene>
    <name evidence="2" type="ORF">HU200_016866</name>
</gene>
<accession>A0A835F7Z5</accession>
<dbReference type="InterPro" id="IPR011009">
    <property type="entry name" value="Kinase-like_dom_sf"/>
</dbReference>